<comment type="subcellular location">
    <subcellularLocation>
        <location evidence="2">Endomembrane system</location>
        <topology evidence="2">Multi-pass membrane protein</topology>
    </subcellularLocation>
</comment>
<keyword evidence="8 10" id="KW-1133">Transmembrane helix</keyword>
<dbReference type="PROSITE" id="PS50835">
    <property type="entry name" value="IG_LIKE"/>
    <property type="match status" value="1"/>
</dbReference>
<evidence type="ECO:0000256" key="8">
    <source>
        <dbReference type="ARBA" id="ARBA00022989"/>
    </source>
</evidence>
<accession>A0A5J9VDV7</accession>
<gene>
    <name evidence="12" type="ORF">EJB05_16064</name>
</gene>
<comment type="pathway">
    <text evidence="3">Protein modification; protein ubiquitination.</text>
</comment>
<dbReference type="Pfam" id="PF11145">
    <property type="entry name" value="DUF2921"/>
    <property type="match status" value="1"/>
</dbReference>
<evidence type="ECO:0000256" key="4">
    <source>
        <dbReference type="ARBA" id="ARBA00012483"/>
    </source>
</evidence>
<feature type="transmembrane region" description="Helical" evidence="10">
    <location>
        <begin position="539"/>
        <end position="560"/>
    </location>
</feature>
<dbReference type="PANTHER" id="PTHR33389">
    <property type="entry name" value="FAMILY PROTEIN, PUTATIVE (DUF2921)-RELATED"/>
    <property type="match status" value="1"/>
</dbReference>
<reference evidence="12 13" key="1">
    <citation type="journal article" date="2019" name="Sci. Rep.">
        <title>A high-quality genome of Eragrostis curvula grass provides insights into Poaceae evolution and supports new strategies to enhance forage quality.</title>
        <authorList>
            <person name="Carballo J."/>
            <person name="Santos B.A.C.M."/>
            <person name="Zappacosta D."/>
            <person name="Garbus I."/>
            <person name="Selva J.P."/>
            <person name="Gallo C.A."/>
            <person name="Diaz A."/>
            <person name="Albertini E."/>
            <person name="Caccamo M."/>
            <person name="Echenique V."/>
        </authorList>
    </citation>
    <scope>NUCLEOTIDE SEQUENCE [LARGE SCALE GENOMIC DNA]</scope>
    <source>
        <strain evidence="13">cv. Victoria</strain>
        <tissue evidence="12">Leaf</tissue>
    </source>
</reference>
<feature type="transmembrane region" description="Helical" evidence="10">
    <location>
        <begin position="496"/>
        <end position="515"/>
    </location>
</feature>
<keyword evidence="6 10" id="KW-0812">Transmembrane</keyword>
<keyword evidence="5" id="KW-0808">Transferase</keyword>
<feature type="non-terminal residue" evidence="12">
    <location>
        <position position="1"/>
    </location>
</feature>
<sequence>MVGSGSYARDDGVDGKVLLSDVALLLYVPRPSSLSRPFITGRLAGADFGVVTLFAYAAADDYAYAADTAFSCPPPSTPARDGRHVFDGGFSCPHLRALLRGSYSLDYGRAASRAAPLRRMHVNRMSCAADGSVRAYIAFYADRPESFPSNHSVWWREDSSVFLVGDEALVLDGFWDASRSQLCMRACRVARADVAVRECGVRVSFWFPGVWSFRDRRAAAGLIWNASDGDADGKTSSGVIAVSRTVRHTYTGDLSDIKYNYTRVEEATRHFDHSKPVLSRETKAGRFPVLGPLSSYSLRDFRFRFSSLKKQRLSGDAWPVTIGSALLEGDWRMTEDEFSRRVAAEVNNRSLLSVSYHLKYQVRGVNSHANMSPAETPQERRIIAEGVYDTQTGHMCMLGCQQMNCEVLVTVQFAPIEAESRDRAVGTISSLRNQSDPLFFKALDFIGGGMYRVQVVDLASRMDVEGVMMVVTAVVSRVLTALQLRHAKKHRDALPAMSVTMLVVLATGNLVPLLFNFESAVLAWHDLFYQLHLSRTSNFALRASTILAFVLLLRLMQLTLSRRRSAEARRDDGSASPSAAAERNTVRVCLAPYFIGAVLLLFAKTGDGRGQRLINATGPKLAEALAYYGGLILFMRRSRLVSHNMKYSVYCNTASRVPGHHKPSECSFFFFEIRQERCHSLR</sequence>
<evidence type="ECO:0000256" key="2">
    <source>
        <dbReference type="ARBA" id="ARBA00004127"/>
    </source>
</evidence>
<protein>
    <recommendedName>
        <fullName evidence="4">RING-type E3 ubiquitin transferase</fullName>
        <ecNumber evidence="4">2.3.2.27</ecNumber>
    </recommendedName>
</protein>
<dbReference type="GO" id="GO:0061630">
    <property type="term" value="F:ubiquitin protein ligase activity"/>
    <property type="evidence" value="ECO:0007669"/>
    <property type="project" value="UniProtKB-EC"/>
</dbReference>
<organism evidence="12 13">
    <name type="scientific">Eragrostis curvula</name>
    <name type="common">weeping love grass</name>
    <dbReference type="NCBI Taxonomy" id="38414"/>
    <lineage>
        <taxon>Eukaryota</taxon>
        <taxon>Viridiplantae</taxon>
        <taxon>Streptophyta</taxon>
        <taxon>Embryophyta</taxon>
        <taxon>Tracheophyta</taxon>
        <taxon>Spermatophyta</taxon>
        <taxon>Magnoliopsida</taxon>
        <taxon>Liliopsida</taxon>
        <taxon>Poales</taxon>
        <taxon>Poaceae</taxon>
        <taxon>PACMAD clade</taxon>
        <taxon>Chloridoideae</taxon>
        <taxon>Eragrostideae</taxon>
        <taxon>Eragrostidinae</taxon>
        <taxon>Eragrostis</taxon>
    </lineage>
</organism>
<evidence type="ECO:0000256" key="5">
    <source>
        <dbReference type="ARBA" id="ARBA00022679"/>
    </source>
</evidence>
<evidence type="ECO:0000256" key="10">
    <source>
        <dbReference type="SAM" id="Phobius"/>
    </source>
</evidence>
<feature type="transmembrane region" description="Helical" evidence="10">
    <location>
        <begin position="466"/>
        <end position="484"/>
    </location>
</feature>
<evidence type="ECO:0000256" key="3">
    <source>
        <dbReference type="ARBA" id="ARBA00004906"/>
    </source>
</evidence>
<dbReference type="PANTHER" id="PTHR33389:SF33">
    <property type="entry name" value="DUF2921 FAMILY PROTEIN"/>
    <property type="match status" value="1"/>
</dbReference>
<dbReference type="GO" id="GO:0012505">
    <property type="term" value="C:endomembrane system"/>
    <property type="evidence" value="ECO:0007669"/>
    <property type="project" value="UniProtKB-SubCell"/>
</dbReference>
<evidence type="ECO:0000256" key="6">
    <source>
        <dbReference type="ARBA" id="ARBA00022692"/>
    </source>
</evidence>
<evidence type="ECO:0000313" key="12">
    <source>
        <dbReference type="EMBL" id="TVU34233.1"/>
    </source>
</evidence>
<feature type="domain" description="Ig-like" evidence="11">
    <location>
        <begin position="93"/>
        <end position="201"/>
    </location>
</feature>
<dbReference type="EMBL" id="RWGY01000009">
    <property type="protein sequence ID" value="TVU34233.1"/>
    <property type="molecule type" value="Genomic_DNA"/>
</dbReference>
<evidence type="ECO:0000256" key="1">
    <source>
        <dbReference type="ARBA" id="ARBA00000900"/>
    </source>
</evidence>
<dbReference type="InterPro" id="IPR007110">
    <property type="entry name" value="Ig-like_dom"/>
</dbReference>
<evidence type="ECO:0000256" key="7">
    <source>
        <dbReference type="ARBA" id="ARBA00022786"/>
    </source>
</evidence>
<dbReference type="OrthoDB" id="607498at2759"/>
<dbReference type="Proteomes" id="UP000324897">
    <property type="component" value="Unassembled WGS sequence"/>
</dbReference>
<dbReference type="Gramene" id="TVU34233">
    <property type="protein sequence ID" value="TVU34233"/>
    <property type="gene ID" value="EJB05_16064"/>
</dbReference>
<comment type="caution">
    <text evidence="12">The sequence shown here is derived from an EMBL/GenBank/DDBJ whole genome shotgun (WGS) entry which is preliminary data.</text>
</comment>
<evidence type="ECO:0000313" key="13">
    <source>
        <dbReference type="Proteomes" id="UP000324897"/>
    </source>
</evidence>
<dbReference type="InterPro" id="IPR021319">
    <property type="entry name" value="DUF2921"/>
</dbReference>
<keyword evidence="7" id="KW-0833">Ubl conjugation pathway</keyword>
<dbReference type="Pfam" id="PF25333">
    <property type="entry name" value="DUF2921_N"/>
    <property type="match status" value="2"/>
</dbReference>
<name>A0A5J9VDV7_9POAL</name>
<dbReference type="InterPro" id="IPR057425">
    <property type="entry name" value="DUF2921_N"/>
</dbReference>
<proteinExistence type="predicted"/>
<evidence type="ECO:0000256" key="9">
    <source>
        <dbReference type="ARBA" id="ARBA00023136"/>
    </source>
</evidence>
<dbReference type="EC" id="2.3.2.27" evidence="4"/>
<evidence type="ECO:0000259" key="11">
    <source>
        <dbReference type="PROSITE" id="PS50835"/>
    </source>
</evidence>
<dbReference type="AlphaFoldDB" id="A0A5J9VDV7"/>
<keyword evidence="13" id="KW-1185">Reference proteome</keyword>
<keyword evidence="9 10" id="KW-0472">Membrane</keyword>
<comment type="catalytic activity">
    <reaction evidence="1">
        <text>S-ubiquitinyl-[E2 ubiquitin-conjugating enzyme]-L-cysteine + [acceptor protein]-L-lysine = [E2 ubiquitin-conjugating enzyme]-L-cysteine + N(6)-ubiquitinyl-[acceptor protein]-L-lysine.</text>
        <dbReference type="EC" id="2.3.2.27"/>
    </reaction>
</comment>